<proteinExistence type="predicted"/>
<reference evidence="1" key="1">
    <citation type="submission" date="2018-05" db="EMBL/GenBank/DDBJ databases">
        <authorList>
            <person name="Lanie J.A."/>
            <person name="Ng W.-L."/>
            <person name="Kazmierczak K.M."/>
            <person name="Andrzejewski T.M."/>
            <person name="Davidsen T.M."/>
            <person name="Wayne K.J."/>
            <person name="Tettelin H."/>
            <person name="Glass J.I."/>
            <person name="Rusch D."/>
            <person name="Podicherti R."/>
            <person name="Tsui H.-C.T."/>
            <person name="Winkler M.E."/>
        </authorList>
    </citation>
    <scope>NUCLEOTIDE SEQUENCE</scope>
</reference>
<dbReference type="EMBL" id="UINC01182517">
    <property type="protein sequence ID" value="SVD92778.1"/>
    <property type="molecule type" value="Genomic_DNA"/>
</dbReference>
<feature type="non-terminal residue" evidence="1">
    <location>
        <position position="1"/>
    </location>
</feature>
<evidence type="ECO:0000313" key="1">
    <source>
        <dbReference type="EMBL" id="SVD92778.1"/>
    </source>
</evidence>
<name>A0A382ZDJ7_9ZZZZ</name>
<gene>
    <name evidence="1" type="ORF">METZ01_LOCUS445632</name>
</gene>
<protein>
    <submittedName>
        <fullName evidence="1">Uncharacterized protein</fullName>
    </submittedName>
</protein>
<dbReference type="AlphaFoldDB" id="A0A382ZDJ7"/>
<sequence length="31" mass="3614">LFEYACHEGNYSMANILRGAREQERVAAERE</sequence>
<accession>A0A382ZDJ7</accession>
<organism evidence="1">
    <name type="scientific">marine metagenome</name>
    <dbReference type="NCBI Taxonomy" id="408172"/>
    <lineage>
        <taxon>unclassified sequences</taxon>
        <taxon>metagenomes</taxon>
        <taxon>ecological metagenomes</taxon>
    </lineage>
</organism>